<evidence type="ECO:0000313" key="2">
    <source>
        <dbReference type="EMBL" id="GEV45196.1"/>
    </source>
</evidence>
<feature type="region of interest" description="Disordered" evidence="1">
    <location>
        <begin position="79"/>
        <end position="129"/>
    </location>
</feature>
<sequence length="180" mass="20333">MSYLTDYKEIDGGYVAFRGNPKGGKITSKGSIRTGKLYFENVYFVQKHVIMQVKLERRKNLSKITFCYHYGLMIHQFPKIQKSPPDDGFQPSSDSRKKVGEDPSKGSKCRDQEQDDNVNNTNNVNAASTNGVNAVSKNISNKLPFDLNMPALEDISTFNFSCDHEDDDEEADMINMDTTI</sequence>
<comment type="caution">
    <text evidence="2">The sequence shown here is derived from an EMBL/GenBank/DDBJ whole genome shotgun (WGS) entry which is preliminary data.</text>
</comment>
<accession>A0A699GS95</accession>
<proteinExistence type="predicted"/>
<feature type="compositionally biased region" description="Basic and acidic residues" evidence="1">
    <location>
        <begin position="94"/>
        <end position="112"/>
    </location>
</feature>
<evidence type="ECO:0000256" key="1">
    <source>
        <dbReference type="SAM" id="MobiDB-lite"/>
    </source>
</evidence>
<protein>
    <submittedName>
        <fullName evidence="2">Uncharacterized protein</fullName>
    </submittedName>
</protein>
<organism evidence="2">
    <name type="scientific">Tanacetum cinerariifolium</name>
    <name type="common">Dalmatian daisy</name>
    <name type="synonym">Chrysanthemum cinerariifolium</name>
    <dbReference type="NCBI Taxonomy" id="118510"/>
    <lineage>
        <taxon>Eukaryota</taxon>
        <taxon>Viridiplantae</taxon>
        <taxon>Streptophyta</taxon>
        <taxon>Embryophyta</taxon>
        <taxon>Tracheophyta</taxon>
        <taxon>Spermatophyta</taxon>
        <taxon>Magnoliopsida</taxon>
        <taxon>eudicotyledons</taxon>
        <taxon>Gunneridae</taxon>
        <taxon>Pentapetalae</taxon>
        <taxon>asterids</taxon>
        <taxon>campanulids</taxon>
        <taxon>Asterales</taxon>
        <taxon>Asteraceae</taxon>
        <taxon>Asteroideae</taxon>
        <taxon>Anthemideae</taxon>
        <taxon>Anthemidinae</taxon>
        <taxon>Tanacetum</taxon>
    </lineage>
</organism>
<reference evidence="2" key="1">
    <citation type="journal article" date="2019" name="Sci. Rep.">
        <title>Draft genome of Tanacetum cinerariifolium, the natural source of mosquito coil.</title>
        <authorList>
            <person name="Yamashiro T."/>
            <person name="Shiraishi A."/>
            <person name="Satake H."/>
            <person name="Nakayama K."/>
        </authorList>
    </citation>
    <scope>NUCLEOTIDE SEQUENCE</scope>
</reference>
<gene>
    <name evidence="2" type="ORF">Tci_117173</name>
</gene>
<dbReference type="EMBL" id="BKCJ010023924">
    <property type="protein sequence ID" value="GEV45196.1"/>
    <property type="molecule type" value="Genomic_DNA"/>
</dbReference>
<dbReference type="AlphaFoldDB" id="A0A699GS95"/>
<name>A0A699GS95_TANCI</name>
<feature type="compositionally biased region" description="Low complexity" evidence="1">
    <location>
        <begin position="117"/>
        <end position="129"/>
    </location>
</feature>